<dbReference type="STRING" id="180163.SAMN02745174_01739"/>
<dbReference type="Proteomes" id="UP000191153">
    <property type="component" value="Unassembled WGS sequence"/>
</dbReference>
<dbReference type="AlphaFoldDB" id="A0A1T4NZY1"/>
<proteinExistence type="predicted"/>
<dbReference type="PANTHER" id="PTHR43674:SF2">
    <property type="entry name" value="BETA-UREIDOPROPIONASE"/>
    <property type="match status" value="1"/>
</dbReference>
<dbReference type="PROSITE" id="PS50263">
    <property type="entry name" value="CN_HYDROLASE"/>
    <property type="match status" value="1"/>
</dbReference>
<accession>A0A1T4NZY1</accession>
<feature type="domain" description="CN hydrolase" evidence="2">
    <location>
        <begin position="1"/>
        <end position="247"/>
    </location>
</feature>
<keyword evidence="1 3" id="KW-0378">Hydrolase</keyword>
<dbReference type="CDD" id="cd07586">
    <property type="entry name" value="nitrilase_8"/>
    <property type="match status" value="1"/>
</dbReference>
<dbReference type="SUPFAM" id="SSF56317">
    <property type="entry name" value="Carbon-nitrogen hydrolase"/>
    <property type="match status" value="1"/>
</dbReference>
<reference evidence="3 4" key="1">
    <citation type="submission" date="2017-02" db="EMBL/GenBank/DDBJ databases">
        <authorList>
            <person name="Peterson S.W."/>
        </authorList>
    </citation>
    <scope>NUCLEOTIDE SEQUENCE [LARGE SCALE GENOMIC DNA]</scope>
    <source>
        <strain evidence="3 4">ATCC 700028</strain>
    </source>
</reference>
<keyword evidence="4" id="KW-1185">Reference proteome</keyword>
<evidence type="ECO:0000256" key="1">
    <source>
        <dbReference type="ARBA" id="ARBA00022801"/>
    </source>
</evidence>
<protein>
    <submittedName>
        <fullName evidence="3">Predicted amidohydrolase</fullName>
    </submittedName>
</protein>
<dbReference type="InterPro" id="IPR050345">
    <property type="entry name" value="Aliph_Amidase/BUP"/>
</dbReference>
<dbReference type="Pfam" id="PF00795">
    <property type="entry name" value="CN_hydrolase"/>
    <property type="match status" value="1"/>
</dbReference>
<dbReference type="RefSeq" id="WP_078694203.1">
    <property type="nucleotide sequence ID" value="NZ_FUWX01000012.1"/>
</dbReference>
<dbReference type="OrthoDB" id="9811121at2"/>
<dbReference type="GO" id="GO:0050126">
    <property type="term" value="F:N-carbamoylputrescine amidase activity"/>
    <property type="evidence" value="ECO:0007669"/>
    <property type="project" value="TreeGrafter"/>
</dbReference>
<evidence type="ECO:0000313" key="4">
    <source>
        <dbReference type="Proteomes" id="UP000191153"/>
    </source>
</evidence>
<dbReference type="PANTHER" id="PTHR43674">
    <property type="entry name" value="NITRILASE C965.09-RELATED"/>
    <property type="match status" value="1"/>
</dbReference>
<dbReference type="InterPro" id="IPR036526">
    <property type="entry name" value="C-N_Hydrolase_sf"/>
</dbReference>
<evidence type="ECO:0000313" key="3">
    <source>
        <dbReference type="EMBL" id="SJZ84739.1"/>
    </source>
</evidence>
<sequence length="275" mass="31084">MKLVLAQTKPYLGAVEKNLQKMVEVIKEAKRDGGEVILFPELSLTGYLLEEMVYDVAIREVPKELLELSKDISIIFGAVELGEDYHTYNTAYYLEDGEIKGKHRKVYLPTYGMFYEGRYFKSGNTIGAFNTKFGRVGMLVCEDAWHQSSSYILGEDGANYIFILTCSPTRGVGRDLEIGDTWYSLLKSSAICNTAYVAMCNRVGVEDGVNFWGGSAVFSPKGSKIAKMEFFQEGLEIVDLKEEEIRRARFISPIKKDEKIDLVLKELNRIKNSNI</sequence>
<dbReference type="Gene3D" id="3.60.110.10">
    <property type="entry name" value="Carbon-nitrogen hydrolase"/>
    <property type="match status" value="1"/>
</dbReference>
<dbReference type="GO" id="GO:0033388">
    <property type="term" value="P:putrescine biosynthetic process from arginine"/>
    <property type="evidence" value="ECO:0007669"/>
    <property type="project" value="TreeGrafter"/>
</dbReference>
<gene>
    <name evidence="3" type="ORF">SAMN02745174_01739</name>
</gene>
<dbReference type="InterPro" id="IPR003010">
    <property type="entry name" value="C-N_Hydrolase"/>
</dbReference>
<evidence type="ECO:0000259" key="2">
    <source>
        <dbReference type="PROSITE" id="PS50263"/>
    </source>
</evidence>
<name>A0A1T4NZY1_9FUSO</name>
<dbReference type="EMBL" id="FUWX01000012">
    <property type="protein sequence ID" value="SJZ84739.1"/>
    <property type="molecule type" value="Genomic_DNA"/>
</dbReference>
<organism evidence="3 4">
    <name type="scientific">Cetobacterium ceti</name>
    <dbReference type="NCBI Taxonomy" id="180163"/>
    <lineage>
        <taxon>Bacteria</taxon>
        <taxon>Fusobacteriati</taxon>
        <taxon>Fusobacteriota</taxon>
        <taxon>Fusobacteriia</taxon>
        <taxon>Fusobacteriales</taxon>
        <taxon>Fusobacteriaceae</taxon>
        <taxon>Cetobacterium</taxon>
    </lineage>
</organism>